<dbReference type="GO" id="GO:0005524">
    <property type="term" value="F:ATP binding"/>
    <property type="evidence" value="ECO:0007669"/>
    <property type="project" value="InterPro"/>
</dbReference>
<accession>R0FM48</accession>
<dbReference type="InterPro" id="IPR001245">
    <property type="entry name" value="Ser-Thr/Tyr_kinase_cat_dom"/>
</dbReference>
<keyword evidence="5" id="KW-1185">Reference proteome</keyword>
<evidence type="ECO:0000256" key="2">
    <source>
        <dbReference type="ARBA" id="ARBA00022475"/>
    </source>
</evidence>
<dbReference type="AlphaFoldDB" id="R0FM48"/>
<reference evidence="5" key="1">
    <citation type="journal article" date="2013" name="Nat. Genet.">
        <title>The Capsella rubella genome and the genomic consequences of rapid mating system evolution.</title>
        <authorList>
            <person name="Slotte T."/>
            <person name="Hazzouri K.M."/>
            <person name="Agren J.A."/>
            <person name="Koenig D."/>
            <person name="Maumus F."/>
            <person name="Guo Y.L."/>
            <person name="Steige K."/>
            <person name="Platts A.E."/>
            <person name="Escobar J.S."/>
            <person name="Newman L.K."/>
            <person name="Wang W."/>
            <person name="Mandakova T."/>
            <person name="Vello E."/>
            <person name="Smith L.M."/>
            <person name="Henz S.R."/>
            <person name="Steffen J."/>
            <person name="Takuno S."/>
            <person name="Brandvain Y."/>
            <person name="Coop G."/>
            <person name="Andolfatto P."/>
            <person name="Hu T.T."/>
            <person name="Blanchette M."/>
            <person name="Clark R.M."/>
            <person name="Quesneville H."/>
            <person name="Nordborg M."/>
            <person name="Gaut B.S."/>
            <person name="Lysak M.A."/>
            <person name="Jenkins J."/>
            <person name="Grimwood J."/>
            <person name="Chapman J."/>
            <person name="Prochnik S."/>
            <person name="Shu S."/>
            <person name="Rokhsar D."/>
            <person name="Schmutz J."/>
            <person name="Weigel D."/>
            <person name="Wright S.I."/>
        </authorList>
    </citation>
    <scope>NUCLEOTIDE SEQUENCE [LARGE SCALE GENOMIC DNA]</scope>
    <source>
        <strain evidence="5">cv. Monte Gargano</strain>
    </source>
</reference>
<feature type="domain" description="Protein kinase" evidence="3">
    <location>
        <begin position="51"/>
        <end position="330"/>
    </location>
</feature>
<evidence type="ECO:0000313" key="4">
    <source>
        <dbReference type="EMBL" id="EOA23061.1"/>
    </source>
</evidence>
<dbReference type="InterPro" id="IPR050823">
    <property type="entry name" value="Plant_Ser_Thr_Prot_Kinase"/>
</dbReference>
<evidence type="ECO:0000313" key="5">
    <source>
        <dbReference type="Proteomes" id="UP000029121"/>
    </source>
</evidence>
<keyword evidence="2" id="KW-0472">Membrane</keyword>
<dbReference type="EMBL" id="KB870810">
    <property type="protein sequence ID" value="EOA23061.1"/>
    <property type="molecule type" value="Genomic_DNA"/>
</dbReference>
<keyword evidence="2" id="KW-1003">Cell membrane</keyword>
<name>R0FM48_9BRAS</name>
<gene>
    <name evidence="4" type="ORF">CARUB_v10003831mg</name>
</gene>
<dbReference type="SUPFAM" id="SSF56112">
    <property type="entry name" value="Protein kinase-like (PK-like)"/>
    <property type="match status" value="1"/>
</dbReference>
<evidence type="ECO:0000259" key="3">
    <source>
        <dbReference type="PROSITE" id="PS50011"/>
    </source>
</evidence>
<dbReference type="eggNOG" id="KOG1187">
    <property type="taxonomic scope" value="Eukaryota"/>
</dbReference>
<evidence type="ECO:0000256" key="1">
    <source>
        <dbReference type="ARBA" id="ARBA00004236"/>
    </source>
</evidence>
<dbReference type="InterPro" id="IPR000719">
    <property type="entry name" value="Prot_kinase_dom"/>
</dbReference>
<dbReference type="Gene3D" id="3.30.200.20">
    <property type="entry name" value="Phosphorylase Kinase, domain 1"/>
    <property type="match status" value="1"/>
</dbReference>
<dbReference type="Pfam" id="PF07714">
    <property type="entry name" value="PK_Tyr_Ser-Thr"/>
    <property type="match status" value="1"/>
</dbReference>
<sequence>MGNIVKPFKQQPSSFAYQPLTVPLISVEAKNENLWVFRFADLKKATKKFRQDRIIECEDGSVRKFYKGYIDETTFSPSRTGTGITVSVMEYDSSCSIHDWMETVRSLEHISHPNLVKLLGYCCEDNKPLLLVFEYSHRVSLDRHIFGEEDALPWEIRVKIAIGTARGLVFLHSIKNRPLNRELRMHNIMLDEVQYNVKLLYLESDEQYRLVDEGQVAGIFRCPPPEIWSGNLGMESDVYIFGVILLELLTGSTHSNIIKYKQRLGVCRLCSTSTLPHNYKIADIIDPRLGNYYSVDAAIQMGTLINRCTEKDTKKRPLMKQVLDSLNDIAEIKD</sequence>
<dbReference type="GO" id="GO:0004672">
    <property type="term" value="F:protein kinase activity"/>
    <property type="evidence" value="ECO:0007669"/>
    <property type="project" value="InterPro"/>
</dbReference>
<dbReference type="Proteomes" id="UP000029121">
    <property type="component" value="Unassembled WGS sequence"/>
</dbReference>
<dbReference type="GO" id="GO:0005886">
    <property type="term" value="C:plasma membrane"/>
    <property type="evidence" value="ECO:0007669"/>
    <property type="project" value="UniProtKB-SubCell"/>
</dbReference>
<dbReference type="InterPro" id="IPR011009">
    <property type="entry name" value="Kinase-like_dom_sf"/>
</dbReference>
<dbReference type="PROSITE" id="PS50011">
    <property type="entry name" value="PROTEIN_KINASE_DOM"/>
    <property type="match status" value="1"/>
</dbReference>
<protein>
    <recommendedName>
        <fullName evidence="3">Protein kinase domain-containing protein</fullName>
    </recommendedName>
</protein>
<dbReference type="Gene3D" id="1.10.510.10">
    <property type="entry name" value="Transferase(Phosphotransferase) domain 1"/>
    <property type="match status" value="1"/>
</dbReference>
<organism evidence="4 5">
    <name type="scientific">Capsella rubella</name>
    <dbReference type="NCBI Taxonomy" id="81985"/>
    <lineage>
        <taxon>Eukaryota</taxon>
        <taxon>Viridiplantae</taxon>
        <taxon>Streptophyta</taxon>
        <taxon>Embryophyta</taxon>
        <taxon>Tracheophyta</taxon>
        <taxon>Spermatophyta</taxon>
        <taxon>Magnoliopsida</taxon>
        <taxon>eudicotyledons</taxon>
        <taxon>Gunneridae</taxon>
        <taxon>Pentapetalae</taxon>
        <taxon>rosids</taxon>
        <taxon>malvids</taxon>
        <taxon>Brassicales</taxon>
        <taxon>Brassicaceae</taxon>
        <taxon>Camelineae</taxon>
        <taxon>Capsella</taxon>
    </lineage>
</organism>
<dbReference type="PANTHER" id="PTHR45621">
    <property type="entry name" value="OS01G0588500 PROTEIN-RELATED"/>
    <property type="match status" value="1"/>
</dbReference>
<proteinExistence type="predicted"/>
<comment type="subcellular location">
    <subcellularLocation>
        <location evidence="1">Cell membrane</location>
    </subcellularLocation>
</comment>